<comment type="caution">
    <text evidence="2">The sequence shown here is derived from an EMBL/GenBank/DDBJ whole genome shotgun (WGS) entry which is preliminary data.</text>
</comment>
<dbReference type="Proteomes" id="UP001287356">
    <property type="component" value="Unassembled WGS sequence"/>
</dbReference>
<evidence type="ECO:0000313" key="2">
    <source>
        <dbReference type="EMBL" id="KAK3373532.1"/>
    </source>
</evidence>
<gene>
    <name evidence="2" type="ORF">B0T24DRAFT_623688</name>
</gene>
<keyword evidence="1" id="KW-0812">Transmembrane</keyword>
<reference evidence="2" key="2">
    <citation type="submission" date="2023-06" db="EMBL/GenBank/DDBJ databases">
        <authorList>
            <consortium name="Lawrence Berkeley National Laboratory"/>
            <person name="Haridas S."/>
            <person name="Hensen N."/>
            <person name="Bonometti L."/>
            <person name="Westerberg I."/>
            <person name="Brannstrom I.O."/>
            <person name="Guillou S."/>
            <person name="Cros-Aarteil S."/>
            <person name="Calhoun S."/>
            <person name="Kuo A."/>
            <person name="Mondo S."/>
            <person name="Pangilinan J."/>
            <person name="Riley R."/>
            <person name="Labutti K."/>
            <person name="Andreopoulos B."/>
            <person name="Lipzen A."/>
            <person name="Chen C."/>
            <person name="Yanf M."/>
            <person name="Daum C."/>
            <person name="Ng V."/>
            <person name="Clum A."/>
            <person name="Steindorff A."/>
            <person name="Ohm R."/>
            <person name="Martin F."/>
            <person name="Silar P."/>
            <person name="Natvig D."/>
            <person name="Lalanne C."/>
            <person name="Gautier V."/>
            <person name="Ament-Velasquez S.L."/>
            <person name="Kruys A."/>
            <person name="Hutchinson M.I."/>
            <person name="Powell A.J."/>
            <person name="Barry K."/>
            <person name="Miller A.N."/>
            <person name="Grigoriev I.V."/>
            <person name="Debuchy R."/>
            <person name="Gladieux P."/>
            <person name="Thoren M.H."/>
            <person name="Johannesson H."/>
        </authorList>
    </citation>
    <scope>NUCLEOTIDE SEQUENCE</scope>
    <source>
        <strain evidence="2">CBS 958.72</strain>
    </source>
</reference>
<evidence type="ECO:0000313" key="3">
    <source>
        <dbReference type="Proteomes" id="UP001287356"/>
    </source>
</evidence>
<protein>
    <submittedName>
        <fullName evidence="2">Uncharacterized protein</fullName>
    </submittedName>
</protein>
<keyword evidence="1" id="KW-0472">Membrane</keyword>
<dbReference type="EMBL" id="JAULSN010000004">
    <property type="protein sequence ID" value="KAK3373532.1"/>
    <property type="molecule type" value="Genomic_DNA"/>
</dbReference>
<name>A0AAE0KCC0_9PEZI</name>
<feature type="transmembrane region" description="Helical" evidence="1">
    <location>
        <begin position="12"/>
        <end position="45"/>
    </location>
</feature>
<proteinExistence type="predicted"/>
<keyword evidence="3" id="KW-1185">Reference proteome</keyword>
<reference evidence="2" key="1">
    <citation type="journal article" date="2023" name="Mol. Phylogenet. Evol.">
        <title>Genome-scale phylogeny and comparative genomics of the fungal order Sordariales.</title>
        <authorList>
            <person name="Hensen N."/>
            <person name="Bonometti L."/>
            <person name="Westerberg I."/>
            <person name="Brannstrom I.O."/>
            <person name="Guillou S."/>
            <person name="Cros-Aarteil S."/>
            <person name="Calhoun S."/>
            <person name="Haridas S."/>
            <person name="Kuo A."/>
            <person name="Mondo S."/>
            <person name="Pangilinan J."/>
            <person name="Riley R."/>
            <person name="LaButti K."/>
            <person name="Andreopoulos B."/>
            <person name="Lipzen A."/>
            <person name="Chen C."/>
            <person name="Yan M."/>
            <person name="Daum C."/>
            <person name="Ng V."/>
            <person name="Clum A."/>
            <person name="Steindorff A."/>
            <person name="Ohm R.A."/>
            <person name="Martin F."/>
            <person name="Silar P."/>
            <person name="Natvig D.O."/>
            <person name="Lalanne C."/>
            <person name="Gautier V."/>
            <person name="Ament-Velasquez S.L."/>
            <person name="Kruys A."/>
            <person name="Hutchinson M.I."/>
            <person name="Powell A.J."/>
            <person name="Barry K."/>
            <person name="Miller A.N."/>
            <person name="Grigoriev I.V."/>
            <person name="Debuchy R."/>
            <person name="Gladieux P."/>
            <person name="Hiltunen Thoren M."/>
            <person name="Johannesson H."/>
        </authorList>
    </citation>
    <scope>NUCLEOTIDE SEQUENCE</scope>
    <source>
        <strain evidence="2">CBS 958.72</strain>
    </source>
</reference>
<dbReference type="AlphaFoldDB" id="A0AAE0KCC0"/>
<evidence type="ECO:0000256" key="1">
    <source>
        <dbReference type="SAM" id="Phobius"/>
    </source>
</evidence>
<keyword evidence="1" id="KW-1133">Transmembrane helix</keyword>
<organism evidence="2 3">
    <name type="scientific">Lasiosphaeria ovina</name>
    <dbReference type="NCBI Taxonomy" id="92902"/>
    <lineage>
        <taxon>Eukaryota</taxon>
        <taxon>Fungi</taxon>
        <taxon>Dikarya</taxon>
        <taxon>Ascomycota</taxon>
        <taxon>Pezizomycotina</taxon>
        <taxon>Sordariomycetes</taxon>
        <taxon>Sordariomycetidae</taxon>
        <taxon>Sordariales</taxon>
        <taxon>Lasiosphaeriaceae</taxon>
        <taxon>Lasiosphaeria</taxon>
    </lineage>
</organism>
<sequence length="114" mass="12032">MGTLSADAPFFSFILAGDVCVCGSLSLLACLLACQCACACVCVWMCARPLSFVFVIVIAIVVVIVMAMVMVIAMVTITAIASISRTCVFPSPPTELISFLVCPLSHLLMLLLKP</sequence>
<accession>A0AAE0KCC0</accession>
<feature type="transmembrane region" description="Helical" evidence="1">
    <location>
        <begin position="52"/>
        <end position="84"/>
    </location>
</feature>